<dbReference type="EMBL" id="HG994580">
    <property type="protein sequence ID" value="CAF2772780.1"/>
    <property type="molecule type" value="Genomic_DNA"/>
</dbReference>
<dbReference type="Proteomes" id="UP000675881">
    <property type="component" value="Chromosome 1"/>
</dbReference>
<gene>
    <name evidence="1" type="ORF">LSAA_2182</name>
</gene>
<dbReference type="AlphaFoldDB" id="A0A7R8GZX1"/>
<name>A0A7R8GZX1_LEPSM</name>
<organism evidence="1 2">
    <name type="scientific">Lepeophtheirus salmonis</name>
    <name type="common">Salmon louse</name>
    <name type="synonym">Caligus salmonis</name>
    <dbReference type="NCBI Taxonomy" id="72036"/>
    <lineage>
        <taxon>Eukaryota</taxon>
        <taxon>Metazoa</taxon>
        <taxon>Ecdysozoa</taxon>
        <taxon>Arthropoda</taxon>
        <taxon>Crustacea</taxon>
        <taxon>Multicrustacea</taxon>
        <taxon>Hexanauplia</taxon>
        <taxon>Copepoda</taxon>
        <taxon>Siphonostomatoida</taxon>
        <taxon>Caligidae</taxon>
        <taxon>Lepeophtheirus</taxon>
    </lineage>
</organism>
<dbReference type="OrthoDB" id="15001at2759"/>
<evidence type="ECO:0000313" key="2">
    <source>
        <dbReference type="Proteomes" id="UP000675881"/>
    </source>
</evidence>
<keyword evidence="2" id="KW-1185">Reference proteome</keyword>
<reference evidence="1" key="1">
    <citation type="submission" date="2021-02" db="EMBL/GenBank/DDBJ databases">
        <authorList>
            <person name="Bekaert M."/>
        </authorList>
    </citation>
    <scope>NUCLEOTIDE SEQUENCE</scope>
    <source>
        <strain evidence="1">IoA-00</strain>
    </source>
</reference>
<accession>A0A7R8GZX1</accession>
<proteinExistence type="predicted"/>
<evidence type="ECO:0000313" key="1">
    <source>
        <dbReference type="EMBL" id="CAF2772780.1"/>
    </source>
</evidence>
<sequence length="134" mass="15255">MEIGPVNNYGLTDMMLNGITRKKDALLKSAHPLEISDRKYEDNVLQGELDMITKTQGRAAPFALAWNSRRRPKWGTFPSCPIGIILVGMFFLIGTRPFLSRMSWVDLSTAKEASICLMPVWKNNWESCKTELYL</sequence>
<protein>
    <submittedName>
        <fullName evidence="1">(salmon louse) hypothetical protein</fullName>
    </submittedName>
</protein>